<keyword evidence="14" id="KW-0406">Ion transport</keyword>
<evidence type="ECO:0000256" key="9">
    <source>
        <dbReference type="ARBA" id="ARBA00022787"/>
    </source>
</evidence>
<organism evidence="32 33">
    <name type="scientific">Oncorhynchus mykiss</name>
    <name type="common">Rainbow trout</name>
    <name type="synonym">Salmo gairdneri</name>
    <dbReference type="NCBI Taxonomy" id="8022"/>
    <lineage>
        <taxon>Eukaryota</taxon>
        <taxon>Metazoa</taxon>
        <taxon>Chordata</taxon>
        <taxon>Craniata</taxon>
        <taxon>Vertebrata</taxon>
        <taxon>Euteleostomi</taxon>
        <taxon>Actinopterygii</taxon>
        <taxon>Neopterygii</taxon>
        <taxon>Teleostei</taxon>
        <taxon>Protacanthopterygii</taxon>
        <taxon>Salmoniformes</taxon>
        <taxon>Salmonidae</taxon>
        <taxon>Salmoninae</taxon>
        <taxon>Oncorhynchus</taxon>
    </lineage>
</organism>
<dbReference type="PROSITE" id="PS50105">
    <property type="entry name" value="SAM_DOMAIN"/>
    <property type="match status" value="1"/>
</dbReference>
<comment type="subcellular location">
    <subcellularLocation>
        <location evidence="1">Membrane</location>
        <topology evidence="1">Multi-pass membrane protein</topology>
    </subcellularLocation>
    <subcellularLocation>
        <location evidence="2">Mitochondrion outer membrane</location>
    </subcellularLocation>
</comment>
<evidence type="ECO:0000256" key="2">
    <source>
        <dbReference type="ARBA" id="ARBA00004294"/>
    </source>
</evidence>
<dbReference type="InterPro" id="IPR045221">
    <property type="entry name" value="Sphingomyelin_synth-like"/>
</dbReference>
<comment type="catalytic activity">
    <reaction evidence="24">
        <text>N-hexadecanoyl-(4R)-hydroxysphinganine + a 1,2-diacyl-sn-glycero-3-phosphoethanolamine = N-hexadecanoyl-(4R)-hydroxysphinganine-1-phosphoethanolamine + a 1,2-diacyl-sn-glycerol</text>
        <dbReference type="Rhea" id="RHEA:42144"/>
        <dbReference type="ChEBI" id="CHEBI:17815"/>
        <dbReference type="ChEBI" id="CHEBI:64612"/>
        <dbReference type="ChEBI" id="CHEBI:65107"/>
        <dbReference type="ChEBI" id="CHEBI:78656"/>
    </reaction>
    <physiologicalReaction direction="left-to-right" evidence="24">
        <dbReference type="Rhea" id="RHEA:42145"/>
    </physiologicalReaction>
</comment>
<dbReference type="EMBL" id="FR905498">
    <property type="protein sequence ID" value="CDQ79756.1"/>
    <property type="molecule type" value="Genomic_DNA"/>
</dbReference>
<evidence type="ECO:0000256" key="25">
    <source>
        <dbReference type="ARBA" id="ARBA00052803"/>
    </source>
</evidence>
<evidence type="ECO:0000256" key="29">
    <source>
        <dbReference type="ARBA" id="ARBA00083488"/>
    </source>
</evidence>
<comment type="function">
    <text evidence="26">Synthesizes sphingolipids through transfer of a phosphatidyl head group from a glycerophospholipid on to the primary hydroxyl of a ceramide in the lumen of the endoplasmic reticulum. Catalyzes the synthesis of ceramide phosphoethanolamines (CPEs) (such as N-acylsphing-4-enine 1-phosphoethanolamine) by transferring phosphoethanolamine head group, which is smaller and more hydrophilic than the phosphocholine (PC) headgroup transferred in the canonical sphingomyelin synthesis (SMS) reaction by SMS1 or SMS2, from a phosphatidylethanolamine (1,2-diacyl-sn-glycero-3-phosphoethanolamine, PE) to a ceramide (such as N-acylsphing-4-enine). The larger PC prevents an efficient fit in the enzyme's catalytic pocket, leading to little or no SMS activity. In vitro, in the absence of ceramide, it has PLC activity with preference for phosphatidylinositol and phosphatidic acid, but also hydrolyzes phosphatidylethanolamine.</text>
</comment>
<dbReference type="InterPro" id="IPR001660">
    <property type="entry name" value="SAM"/>
</dbReference>
<dbReference type="InterPro" id="IPR027246">
    <property type="entry name" value="Porin_Euk/Tom40"/>
</dbReference>
<dbReference type="GO" id="GO:0005789">
    <property type="term" value="C:endoplasmic reticulum membrane"/>
    <property type="evidence" value="ECO:0007669"/>
    <property type="project" value="TreeGrafter"/>
</dbReference>
<comment type="catalytic activity">
    <reaction evidence="21">
        <text>an N-acylsphing-4-enine + a 1,2-diacyl-sn-glycero-3-phosphoethanolamine = an N-acylsphing-4-enine 1-phosphoethanolamine + a 1,2-diacyl-sn-glycerol</text>
        <dbReference type="Rhea" id="RHEA:36079"/>
        <dbReference type="ChEBI" id="CHEBI:17815"/>
        <dbReference type="ChEBI" id="CHEBI:52639"/>
        <dbReference type="ChEBI" id="CHEBI:64612"/>
        <dbReference type="ChEBI" id="CHEBI:73203"/>
    </reaction>
    <physiologicalReaction direction="left-to-right" evidence="21">
        <dbReference type="Rhea" id="RHEA:36080"/>
    </physiologicalReaction>
</comment>
<dbReference type="GO" id="GO:0033188">
    <property type="term" value="F:sphingomyelin synthase activity"/>
    <property type="evidence" value="ECO:0007669"/>
    <property type="project" value="TreeGrafter"/>
</dbReference>
<sequence>MTLGYFTGHEQYIVSVLQSEGEMSSSTQLSIQHWTTKHVAKWLKDEGFCHYVDLLCNKHRLDGMSLLTLSEYDLRSPPLELKVLGDIKRLMVSLRKLQKHNLDILEELGVPFDGHSPQGGDWHCNGDSSRECDNSNTDTAPVGEQYLQYRNGKYKHGGSGRLDPEYWKTALSAIYVVFVFGFTSFVMVIVHERVPDMRTYPPLPDIFLDSVPRIPWAFAMAEACGVILCNIWLLVLLLHKHRSILLRRLCSLMGTVFMLRCVTMFVTSLSVPGQHLQCSGKVYGDMWAKLHRALVIWSGFGMSLTGVHTCGDYMFSGHTVVITMLNFFVTEYTPRGWNFIHTLSWVLNLFGIFFILAAHEHYSIDVFIAFYITTRLFLYYHTLANTRAYQQSRRARIWFPMFSFFECNVNGPVPNEYGWPFSKPAVIRSMIGQAKKRTPIFIGSCDPGVMRGCFAFAVSPSSPSSWIGLSRLGVRNCLKTTNQRKKIQMAVPPSYGDLGKSAKDIFNKGYGFGLVKLDVKTKSSSGVEFKTSGSSNTDTSKVNGNLETKYKWAEYGLTFTEKWTTDNTLGTEITVEDQITKGLKLTFDTQFSPNSGKKSGKVKTAYKREYVNLGVDVDFDFAGPAIHGAAVAGYEGWLAGYQMTFDTAKSKMTQSNFAVGYKTGDFQLHTNVNDGTEFGGSIYQKVNDKLETAVNLAWTAGSNSTRFGIAAKYQLDSSASISAKVNNASLVGVGYTQTLRPGMKLVLSALVDGKSINAGGHKLGLGLELEA</sequence>
<dbReference type="Gene3D" id="2.40.160.10">
    <property type="entry name" value="Porin"/>
    <property type="match status" value="1"/>
</dbReference>
<dbReference type="Pfam" id="PF00536">
    <property type="entry name" value="SAM_1"/>
    <property type="match status" value="1"/>
</dbReference>
<dbReference type="InterPro" id="IPR023614">
    <property type="entry name" value="Porin_dom_sf"/>
</dbReference>
<dbReference type="GO" id="GO:0047493">
    <property type="term" value="F:ceramide cholinephosphotransferase activity"/>
    <property type="evidence" value="ECO:0007669"/>
    <property type="project" value="TreeGrafter"/>
</dbReference>
<feature type="domain" description="SAM" evidence="31">
    <location>
        <begin position="34"/>
        <end position="100"/>
    </location>
</feature>
<keyword evidence="9" id="KW-1000">Mitochondrion outer membrane</keyword>
<dbReference type="PRINTS" id="PR00185">
    <property type="entry name" value="EUKARYTPORIN"/>
</dbReference>
<evidence type="ECO:0000313" key="32">
    <source>
        <dbReference type="EMBL" id="CDQ79756.1"/>
    </source>
</evidence>
<dbReference type="Pfam" id="PF14360">
    <property type="entry name" value="PAP2_C"/>
    <property type="match status" value="1"/>
</dbReference>
<dbReference type="PaxDb" id="8022-A0A060XJZ3"/>
<reference evidence="32" key="2">
    <citation type="submission" date="2014-03" db="EMBL/GenBank/DDBJ databases">
        <authorList>
            <person name="Genoscope - CEA"/>
        </authorList>
    </citation>
    <scope>NUCLEOTIDE SEQUENCE</scope>
</reference>
<comment type="catalytic activity">
    <reaction evidence="22">
        <text>an N-acylsphinganine + a 1,2-diacyl-sn-glycero-3-phosphoethanolamine = an N-acylsphinganine-1-phosphoethanolamine + a 1,2-diacyl-sn-glycerol</text>
        <dbReference type="Rhea" id="RHEA:42136"/>
        <dbReference type="ChEBI" id="CHEBI:17815"/>
        <dbReference type="ChEBI" id="CHEBI:31488"/>
        <dbReference type="ChEBI" id="CHEBI:64612"/>
        <dbReference type="ChEBI" id="CHEBI:78655"/>
    </reaction>
    <physiologicalReaction direction="left-to-right" evidence="22">
        <dbReference type="Rhea" id="RHEA:42137"/>
    </physiologicalReaction>
</comment>
<evidence type="ECO:0000256" key="28">
    <source>
        <dbReference type="ARBA" id="ARBA00079545"/>
    </source>
</evidence>
<dbReference type="InterPro" id="IPR025749">
    <property type="entry name" value="Sphingomyelin_synth-like_dom"/>
</dbReference>
<dbReference type="Proteomes" id="UP000193380">
    <property type="component" value="Unassembled WGS sequence"/>
</dbReference>
<comment type="catalytic activity">
    <reaction evidence="20">
        <text>K(+)(in) = K(+)(out)</text>
        <dbReference type="Rhea" id="RHEA:29463"/>
        <dbReference type="ChEBI" id="CHEBI:29103"/>
    </reaction>
</comment>
<evidence type="ECO:0000256" key="14">
    <source>
        <dbReference type="ARBA" id="ARBA00023065"/>
    </source>
</evidence>
<dbReference type="PROSITE" id="PS00558">
    <property type="entry name" value="EUKARYOTIC_PORIN"/>
    <property type="match status" value="1"/>
</dbReference>
<keyword evidence="17" id="KW-0496">Mitochondrion</keyword>
<dbReference type="FunFam" id="1.10.150.50:FF:000037">
    <property type="entry name" value="sphingomyelin synthase-related protein 1 isoform X1"/>
    <property type="match status" value="1"/>
</dbReference>
<evidence type="ECO:0000256" key="26">
    <source>
        <dbReference type="ARBA" id="ARBA00057029"/>
    </source>
</evidence>
<protein>
    <recommendedName>
        <fullName evidence="27">Sphingomyelin synthase-related protein 1</fullName>
    </recommendedName>
    <alternativeName>
        <fullName evidence="29">Ceramide phosphoethanolamine synthase</fullName>
    </alternativeName>
    <alternativeName>
        <fullName evidence="28">Sterile alpha motif domain-containing protein 8</fullName>
    </alternativeName>
</protein>
<dbReference type="CDD" id="cd09515">
    <property type="entry name" value="SAM_SGMS1-like"/>
    <property type="match status" value="1"/>
</dbReference>
<gene>
    <name evidence="32" type="ORF">GSONMT00048124001</name>
</gene>
<dbReference type="CDD" id="cd07306">
    <property type="entry name" value="Porin3_VDAC"/>
    <property type="match status" value="1"/>
</dbReference>
<keyword evidence="12" id="KW-0007">Acetylation</keyword>
<keyword evidence="16" id="KW-0626">Porin</keyword>
<dbReference type="InterPro" id="IPR013761">
    <property type="entry name" value="SAM/pointed_sf"/>
</dbReference>
<evidence type="ECO:0000256" key="5">
    <source>
        <dbReference type="ARBA" id="ARBA00022448"/>
    </source>
</evidence>
<dbReference type="PANTHER" id="PTHR21290:SF25">
    <property type="entry name" value="SPHINGOMYELIN SYNTHASE-RELATED PROTEIN 1"/>
    <property type="match status" value="1"/>
</dbReference>
<comment type="similarity">
    <text evidence="4">Belongs to the eukaryotic mitochondrial porin family.</text>
</comment>
<evidence type="ECO:0000256" key="13">
    <source>
        <dbReference type="ARBA" id="ARBA00023027"/>
    </source>
</evidence>
<keyword evidence="8 30" id="KW-0812">Transmembrane</keyword>
<evidence type="ECO:0000256" key="16">
    <source>
        <dbReference type="ARBA" id="ARBA00023114"/>
    </source>
</evidence>
<dbReference type="STRING" id="8022.A0A060XJZ3"/>
<evidence type="ECO:0000256" key="22">
    <source>
        <dbReference type="ARBA" id="ARBA00050740"/>
    </source>
</evidence>
<evidence type="ECO:0000256" key="1">
    <source>
        <dbReference type="ARBA" id="ARBA00004141"/>
    </source>
</evidence>
<evidence type="ECO:0000256" key="27">
    <source>
        <dbReference type="ARBA" id="ARBA00068267"/>
    </source>
</evidence>
<evidence type="ECO:0000256" key="20">
    <source>
        <dbReference type="ARBA" id="ARBA00034430"/>
    </source>
</evidence>
<feature type="transmembrane region" description="Helical" evidence="30">
    <location>
        <begin position="293"/>
        <end position="315"/>
    </location>
</feature>
<keyword evidence="13" id="KW-0520">NAD</keyword>
<evidence type="ECO:0000259" key="31">
    <source>
        <dbReference type="PROSITE" id="PS50105"/>
    </source>
</evidence>
<keyword evidence="11 30" id="KW-1133">Transmembrane helix</keyword>
<dbReference type="SMART" id="SM00454">
    <property type="entry name" value="SAM"/>
    <property type="match status" value="1"/>
</dbReference>
<evidence type="ECO:0000256" key="10">
    <source>
        <dbReference type="ARBA" id="ARBA00022919"/>
    </source>
</evidence>
<dbReference type="SUPFAM" id="SSF47769">
    <property type="entry name" value="SAM/Pointed domain"/>
    <property type="match status" value="1"/>
</dbReference>
<dbReference type="Gene3D" id="1.10.150.50">
    <property type="entry name" value="Transcription Factor, Ets-1"/>
    <property type="match status" value="1"/>
</dbReference>
<dbReference type="InterPro" id="IPR001925">
    <property type="entry name" value="Porin_Euk"/>
</dbReference>
<keyword evidence="10" id="KW-0746">Sphingolipid metabolism</keyword>
<comment type="catalytic activity">
    <reaction evidence="25">
        <text>N-hexadecanoylsphinganine + a 1,2-diacyl-sn-glycero-3-phosphoethanolamine = N-hexadecanoyl-sphinganine-1-phosphoethanolamine + a 1,2-diacyl-sn-glycerol</text>
        <dbReference type="Rhea" id="RHEA:42128"/>
        <dbReference type="ChEBI" id="CHEBI:17815"/>
        <dbReference type="ChEBI" id="CHEBI:64612"/>
        <dbReference type="ChEBI" id="CHEBI:67042"/>
        <dbReference type="ChEBI" id="CHEBI:78654"/>
    </reaction>
    <physiologicalReaction direction="left-to-right" evidence="25">
        <dbReference type="Rhea" id="RHEA:42129"/>
    </physiologicalReaction>
</comment>
<evidence type="ECO:0000256" key="30">
    <source>
        <dbReference type="SAM" id="Phobius"/>
    </source>
</evidence>
<dbReference type="AlphaFoldDB" id="A0A060XJZ3"/>
<reference evidence="32" key="1">
    <citation type="journal article" date="2014" name="Nat. Commun.">
        <title>The rainbow trout genome provides novel insights into evolution after whole-genome duplication in vertebrates.</title>
        <authorList>
            <person name="Berthelot C."/>
            <person name="Brunet F."/>
            <person name="Chalopin D."/>
            <person name="Juanchich A."/>
            <person name="Bernard M."/>
            <person name="Noel B."/>
            <person name="Bento P."/>
            <person name="Da Silva C."/>
            <person name="Labadie K."/>
            <person name="Alberti A."/>
            <person name="Aury J.M."/>
            <person name="Louis A."/>
            <person name="Dehais P."/>
            <person name="Bardou P."/>
            <person name="Montfort J."/>
            <person name="Klopp C."/>
            <person name="Cabau C."/>
            <person name="Gaspin C."/>
            <person name="Thorgaard G.H."/>
            <person name="Boussaha M."/>
            <person name="Quillet E."/>
            <person name="Guyomard R."/>
            <person name="Galiana D."/>
            <person name="Bobe J."/>
            <person name="Volff J.N."/>
            <person name="Genet C."/>
            <person name="Wincker P."/>
            <person name="Jaillon O."/>
            <person name="Roest Crollius H."/>
            <person name="Guiguen Y."/>
        </authorList>
    </citation>
    <scope>NUCLEOTIDE SEQUENCE [LARGE SCALE GENOMIC DNA]</scope>
</reference>
<evidence type="ECO:0000256" key="23">
    <source>
        <dbReference type="ARBA" id="ARBA00051872"/>
    </source>
</evidence>
<keyword evidence="15" id="KW-0443">Lipid metabolism</keyword>
<keyword evidence="7" id="KW-0808">Transferase</keyword>
<feature type="transmembrane region" description="Helical" evidence="30">
    <location>
        <begin position="170"/>
        <end position="194"/>
    </location>
</feature>
<evidence type="ECO:0000256" key="24">
    <source>
        <dbReference type="ARBA" id="ARBA00052723"/>
    </source>
</evidence>
<proteinExistence type="inferred from homology"/>
<evidence type="ECO:0000256" key="11">
    <source>
        <dbReference type="ARBA" id="ARBA00022989"/>
    </source>
</evidence>
<evidence type="ECO:0000256" key="12">
    <source>
        <dbReference type="ARBA" id="ARBA00022990"/>
    </source>
</evidence>
<evidence type="ECO:0000256" key="21">
    <source>
        <dbReference type="ARBA" id="ARBA00049904"/>
    </source>
</evidence>
<evidence type="ECO:0000256" key="19">
    <source>
        <dbReference type="ARBA" id="ARBA00024167"/>
    </source>
</evidence>
<evidence type="ECO:0000256" key="7">
    <source>
        <dbReference type="ARBA" id="ARBA00022679"/>
    </source>
</evidence>
<keyword evidence="18 30" id="KW-0472">Membrane</keyword>
<feature type="transmembrane region" description="Helical" evidence="30">
    <location>
        <begin position="214"/>
        <end position="237"/>
    </location>
</feature>
<evidence type="ECO:0000256" key="3">
    <source>
        <dbReference type="ARBA" id="ARBA00005441"/>
    </source>
</evidence>
<dbReference type="FunFam" id="2.40.160.10:FF:000001">
    <property type="entry name" value="Voltage-dependent anion-selective channel protein 2"/>
    <property type="match status" value="1"/>
</dbReference>
<feature type="transmembrane region" description="Helical" evidence="30">
    <location>
        <begin position="249"/>
        <end position="273"/>
    </location>
</feature>
<evidence type="ECO:0000256" key="15">
    <source>
        <dbReference type="ARBA" id="ARBA00023098"/>
    </source>
</evidence>
<evidence type="ECO:0000313" key="33">
    <source>
        <dbReference type="Proteomes" id="UP000193380"/>
    </source>
</evidence>
<feature type="transmembrane region" description="Helical" evidence="30">
    <location>
        <begin position="364"/>
        <end position="384"/>
    </location>
</feature>
<comment type="catalytic activity">
    <reaction evidence="19">
        <text>chloride(in) = chloride(out)</text>
        <dbReference type="Rhea" id="RHEA:29823"/>
        <dbReference type="ChEBI" id="CHEBI:17996"/>
    </reaction>
</comment>
<dbReference type="GO" id="GO:0015288">
    <property type="term" value="F:porin activity"/>
    <property type="evidence" value="ECO:0007669"/>
    <property type="project" value="UniProtKB-KW"/>
</dbReference>
<evidence type="ECO:0000256" key="4">
    <source>
        <dbReference type="ARBA" id="ARBA00007780"/>
    </source>
</evidence>
<dbReference type="GO" id="GO:0046930">
    <property type="term" value="C:pore complex"/>
    <property type="evidence" value="ECO:0007669"/>
    <property type="project" value="UniProtKB-KW"/>
</dbReference>
<accession>A0A060XJZ3</accession>
<feature type="transmembrane region" description="Helical" evidence="30">
    <location>
        <begin position="336"/>
        <end position="358"/>
    </location>
</feature>
<name>A0A060XJZ3_ONCMY</name>
<dbReference type="GO" id="GO:0005886">
    <property type="term" value="C:plasma membrane"/>
    <property type="evidence" value="ECO:0007669"/>
    <property type="project" value="TreeGrafter"/>
</dbReference>
<dbReference type="GO" id="GO:0046513">
    <property type="term" value="P:ceramide biosynthetic process"/>
    <property type="evidence" value="ECO:0007669"/>
    <property type="project" value="TreeGrafter"/>
</dbReference>
<evidence type="ECO:0000256" key="18">
    <source>
        <dbReference type="ARBA" id="ARBA00023136"/>
    </source>
</evidence>
<dbReference type="GO" id="GO:0008308">
    <property type="term" value="F:voltage-gated monoatomic anion channel activity"/>
    <property type="evidence" value="ECO:0007669"/>
    <property type="project" value="InterPro"/>
</dbReference>
<evidence type="ECO:0000256" key="6">
    <source>
        <dbReference type="ARBA" id="ARBA00022452"/>
    </source>
</evidence>
<comment type="catalytic activity">
    <reaction evidence="23">
        <text>an N-acyl-(4R)-4-hydroxysphinganine + a 1,2-diacyl-sn-glycero-3-phosphoethanolamine = an N-acyl-(4R)-4-hydroxysphinganine-1-phosphoethanolamine + a 1,2-diacyl-sn-glycerol</text>
        <dbReference type="Rhea" id="RHEA:42148"/>
        <dbReference type="ChEBI" id="CHEBI:17815"/>
        <dbReference type="ChEBI" id="CHEBI:31998"/>
        <dbReference type="ChEBI" id="CHEBI:64612"/>
        <dbReference type="ChEBI" id="CHEBI:78657"/>
    </reaction>
    <physiologicalReaction direction="left-to-right" evidence="23">
        <dbReference type="Rhea" id="RHEA:42149"/>
    </physiologicalReaction>
</comment>
<evidence type="ECO:0000256" key="17">
    <source>
        <dbReference type="ARBA" id="ARBA00023128"/>
    </source>
</evidence>
<dbReference type="Pfam" id="PF01459">
    <property type="entry name" value="Porin_3"/>
    <property type="match status" value="1"/>
</dbReference>
<dbReference type="GO" id="GO:0000139">
    <property type="term" value="C:Golgi membrane"/>
    <property type="evidence" value="ECO:0007669"/>
    <property type="project" value="TreeGrafter"/>
</dbReference>
<dbReference type="GO" id="GO:0005741">
    <property type="term" value="C:mitochondrial outer membrane"/>
    <property type="evidence" value="ECO:0007669"/>
    <property type="project" value="UniProtKB-SubCell"/>
</dbReference>
<keyword evidence="6" id="KW-1134">Transmembrane beta strand</keyword>
<comment type="similarity">
    <text evidence="3">Belongs to the sphingomyelin synthase family.</text>
</comment>
<keyword evidence="5" id="KW-0813">Transport</keyword>
<evidence type="ECO:0000256" key="8">
    <source>
        <dbReference type="ARBA" id="ARBA00022692"/>
    </source>
</evidence>
<dbReference type="PANTHER" id="PTHR21290">
    <property type="entry name" value="SPHINGOMYELIN SYNTHETASE"/>
    <property type="match status" value="1"/>
</dbReference>